<comment type="caution">
    <text evidence="1">The sequence shown here is derived from an EMBL/GenBank/DDBJ whole genome shotgun (WGS) entry which is preliminary data.</text>
</comment>
<dbReference type="AlphaFoldDB" id="A0A9Q3CVP3"/>
<gene>
    <name evidence="1" type="ORF">O181_030125</name>
</gene>
<sequence>MSESLSARLVAGINVCLGQKYWALKIYTNQSTASRKGCRLLGGEKFIEILALPRARLIEAHSRHVEYRTARRLSPKRLEEEIPPIHGIISID</sequence>
<evidence type="ECO:0000313" key="1">
    <source>
        <dbReference type="EMBL" id="MBW0490410.1"/>
    </source>
</evidence>
<protein>
    <submittedName>
        <fullName evidence="1">Uncharacterized protein</fullName>
    </submittedName>
</protein>
<proteinExistence type="predicted"/>
<keyword evidence="2" id="KW-1185">Reference proteome</keyword>
<name>A0A9Q3CVP3_9BASI</name>
<dbReference type="Proteomes" id="UP000765509">
    <property type="component" value="Unassembled WGS sequence"/>
</dbReference>
<reference evidence="1" key="1">
    <citation type="submission" date="2021-03" db="EMBL/GenBank/DDBJ databases">
        <title>Draft genome sequence of rust myrtle Austropuccinia psidii MF-1, a brazilian biotype.</title>
        <authorList>
            <person name="Quecine M.C."/>
            <person name="Pachon D.M.R."/>
            <person name="Bonatelli M.L."/>
            <person name="Correr F.H."/>
            <person name="Franceschini L.M."/>
            <person name="Leite T.F."/>
            <person name="Margarido G.R.A."/>
            <person name="Almeida C.A."/>
            <person name="Ferrarezi J.A."/>
            <person name="Labate C.A."/>
        </authorList>
    </citation>
    <scope>NUCLEOTIDE SEQUENCE</scope>
    <source>
        <strain evidence="1">MF-1</strain>
    </source>
</reference>
<evidence type="ECO:0000313" key="2">
    <source>
        <dbReference type="Proteomes" id="UP000765509"/>
    </source>
</evidence>
<accession>A0A9Q3CVP3</accession>
<dbReference type="EMBL" id="AVOT02010572">
    <property type="protein sequence ID" value="MBW0490410.1"/>
    <property type="molecule type" value="Genomic_DNA"/>
</dbReference>
<organism evidence="1 2">
    <name type="scientific">Austropuccinia psidii MF-1</name>
    <dbReference type="NCBI Taxonomy" id="1389203"/>
    <lineage>
        <taxon>Eukaryota</taxon>
        <taxon>Fungi</taxon>
        <taxon>Dikarya</taxon>
        <taxon>Basidiomycota</taxon>
        <taxon>Pucciniomycotina</taxon>
        <taxon>Pucciniomycetes</taxon>
        <taxon>Pucciniales</taxon>
        <taxon>Sphaerophragmiaceae</taxon>
        <taxon>Austropuccinia</taxon>
    </lineage>
</organism>